<evidence type="ECO:0000256" key="12">
    <source>
        <dbReference type="RuleBase" id="RU003862"/>
    </source>
</evidence>
<keyword evidence="14" id="KW-1185">Reference proteome</keyword>
<keyword evidence="6 12" id="KW-0274">FAD</keyword>
<evidence type="ECO:0000256" key="2">
    <source>
        <dbReference type="ARBA" id="ARBA00004777"/>
    </source>
</evidence>
<dbReference type="UniPathway" id="UPA00193"/>
<dbReference type="GO" id="GO:0009086">
    <property type="term" value="P:methionine biosynthetic process"/>
    <property type="evidence" value="ECO:0007669"/>
    <property type="project" value="UniProtKB-KW"/>
</dbReference>
<evidence type="ECO:0000256" key="10">
    <source>
        <dbReference type="ARBA" id="ARBA00034478"/>
    </source>
</evidence>
<dbReference type="PANTHER" id="PTHR45754">
    <property type="entry name" value="METHYLENETETRAHYDROFOLATE REDUCTASE"/>
    <property type="match status" value="1"/>
</dbReference>
<gene>
    <name evidence="13" type="primary">metF</name>
    <name evidence="13" type="ORF">VPARA_15150</name>
</gene>
<evidence type="ECO:0000256" key="11">
    <source>
        <dbReference type="ARBA" id="ARBA00048628"/>
    </source>
</evidence>
<dbReference type="CDD" id="cd00537">
    <property type="entry name" value="MTHFR"/>
    <property type="match status" value="1"/>
</dbReference>
<dbReference type="NCBIfam" id="TIGR00676">
    <property type="entry name" value="fadh2"/>
    <property type="match status" value="1"/>
</dbReference>
<dbReference type="EC" id="1.5.1.54" evidence="12"/>
<evidence type="ECO:0000313" key="13">
    <source>
        <dbReference type="EMBL" id="KLN57435.1"/>
    </source>
</evidence>
<accession>A0A0H2MKZ4</accession>
<dbReference type="GO" id="GO:0106312">
    <property type="term" value="F:methylenetetrahydrofolate reductase (NADH) activity"/>
    <property type="evidence" value="ECO:0007669"/>
    <property type="project" value="UniProtKB-EC"/>
</dbReference>
<evidence type="ECO:0000256" key="3">
    <source>
        <dbReference type="ARBA" id="ARBA00006743"/>
    </source>
</evidence>
<sequence>MRLPLSFEFFPTKTPEGAVKLRAVRQQLYARKPEFCSVTYGAGGSTHQGTFGAVQEILSEGVDAASHFSCIGATRATVREQLAELKAMGVRRLVALRGDLPSGYGIGGEFLYASDLVAFIREETGRDFHIEVACYPEVHPQARSPEADLQAFATKVKAGADSAITQYFFSPEAYFRFVDDVRKLGLDTPIVPGIMPITSSTQLMRFSDACGAEIPRWIRLRLQGFGDDTASIKAFGLDVVTDLCARLQGGGAPALHFYTMNQSAATLAVLERLG</sequence>
<evidence type="ECO:0000256" key="7">
    <source>
        <dbReference type="ARBA" id="ARBA00023002"/>
    </source>
</evidence>
<evidence type="ECO:0000256" key="6">
    <source>
        <dbReference type="ARBA" id="ARBA00022827"/>
    </source>
</evidence>
<keyword evidence="5 12" id="KW-0285">Flavoprotein</keyword>
<dbReference type="SUPFAM" id="SSF51730">
    <property type="entry name" value="FAD-linked oxidoreductase"/>
    <property type="match status" value="1"/>
</dbReference>
<dbReference type="GO" id="GO:0035999">
    <property type="term" value="P:tetrahydrofolate interconversion"/>
    <property type="evidence" value="ECO:0007669"/>
    <property type="project" value="UniProtKB-UniPathway"/>
</dbReference>
<keyword evidence="7 12" id="KW-0560">Oxidoreductase</keyword>
<proteinExistence type="inferred from homology"/>
<comment type="pathway">
    <text evidence="10">Amino-acid biosynthesis; L-methionine biosynthesis via de novo pathway.</text>
</comment>
<comment type="catalytic activity">
    <reaction evidence="11">
        <text>(6S)-5-methyl-5,6,7,8-tetrahydrofolate + NAD(+) = (6R)-5,10-methylene-5,6,7,8-tetrahydrofolate + NADH + H(+)</text>
        <dbReference type="Rhea" id="RHEA:19821"/>
        <dbReference type="ChEBI" id="CHEBI:15378"/>
        <dbReference type="ChEBI" id="CHEBI:15636"/>
        <dbReference type="ChEBI" id="CHEBI:18608"/>
        <dbReference type="ChEBI" id="CHEBI:57540"/>
        <dbReference type="ChEBI" id="CHEBI:57945"/>
        <dbReference type="EC" id="1.5.1.54"/>
    </reaction>
    <physiologicalReaction direction="right-to-left" evidence="11">
        <dbReference type="Rhea" id="RHEA:19823"/>
    </physiologicalReaction>
</comment>
<dbReference type="InterPro" id="IPR029041">
    <property type="entry name" value="FAD-linked_oxidoreductase-like"/>
</dbReference>
<dbReference type="InterPro" id="IPR003171">
    <property type="entry name" value="Mehydrof_redctse-like"/>
</dbReference>
<comment type="cofactor">
    <cofactor evidence="1 12">
        <name>FAD</name>
        <dbReference type="ChEBI" id="CHEBI:57692"/>
    </cofactor>
</comment>
<dbReference type="Pfam" id="PF02219">
    <property type="entry name" value="MTHFR"/>
    <property type="match status" value="1"/>
</dbReference>
<dbReference type="InterPro" id="IPR004620">
    <property type="entry name" value="MTHF_reductase_bac"/>
</dbReference>
<comment type="similarity">
    <text evidence="3 12">Belongs to the methylenetetrahydrofolate reductase family.</text>
</comment>
<dbReference type="GO" id="GO:0005829">
    <property type="term" value="C:cytosol"/>
    <property type="evidence" value="ECO:0007669"/>
    <property type="project" value="InterPro"/>
</dbReference>
<dbReference type="PATRIC" id="fig|34073.19.peg.1546"/>
<evidence type="ECO:0000256" key="5">
    <source>
        <dbReference type="ARBA" id="ARBA00022630"/>
    </source>
</evidence>
<name>A0A0H2MKZ4_VARPD</name>
<organism evidence="13 14">
    <name type="scientific">Variovorax paradoxus</name>
    <dbReference type="NCBI Taxonomy" id="34073"/>
    <lineage>
        <taxon>Bacteria</taxon>
        <taxon>Pseudomonadati</taxon>
        <taxon>Pseudomonadota</taxon>
        <taxon>Betaproteobacteria</taxon>
        <taxon>Burkholderiales</taxon>
        <taxon>Comamonadaceae</taxon>
        <taxon>Variovorax</taxon>
    </lineage>
</organism>
<dbReference type="RefSeq" id="WP_047783963.1">
    <property type="nucleotide sequence ID" value="NZ_JZWI01000007.1"/>
</dbReference>
<reference evidence="13 14" key="1">
    <citation type="submission" date="2015-03" db="EMBL/GenBank/DDBJ databases">
        <title>Genome sequence of Variovorax paradoxus TBEA6.</title>
        <authorList>
            <person name="Poehlein A."/>
            <person name="Schuldes J."/>
            <person name="Wuebbeler J.H."/>
            <person name="Hiessl S."/>
            <person name="Steinbuechel A."/>
            <person name="Daniel R."/>
        </authorList>
    </citation>
    <scope>NUCLEOTIDE SEQUENCE [LARGE SCALE GENOMIC DNA]</scope>
    <source>
        <strain evidence="13 14">TBEA6</strain>
    </source>
</reference>
<evidence type="ECO:0000313" key="14">
    <source>
        <dbReference type="Proteomes" id="UP000035170"/>
    </source>
</evidence>
<protein>
    <recommendedName>
        <fullName evidence="12">Methylenetetrahydrofolate reductase</fullName>
        <ecNumber evidence="12">1.5.1.54</ecNumber>
    </recommendedName>
</protein>
<comment type="caution">
    <text evidence="13">The sequence shown here is derived from an EMBL/GenBank/DDBJ whole genome shotgun (WGS) entry which is preliminary data.</text>
</comment>
<dbReference type="Gene3D" id="3.20.20.220">
    <property type="match status" value="1"/>
</dbReference>
<dbReference type="Proteomes" id="UP000035170">
    <property type="component" value="Unassembled WGS sequence"/>
</dbReference>
<dbReference type="PANTHER" id="PTHR45754:SF3">
    <property type="entry name" value="METHYLENETETRAHYDROFOLATE REDUCTASE (NADPH)"/>
    <property type="match status" value="1"/>
</dbReference>
<dbReference type="GO" id="GO:0071949">
    <property type="term" value="F:FAD binding"/>
    <property type="evidence" value="ECO:0007669"/>
    <property type="project" value="TreeGrafter"/>
</dbReference>
<dbReference type="EMBL" id="JZWI01000007">
    <property type="protein sequence ID" value="KLN57435.1"/>
    <property type="molecule type" value="Genomic_DNA"/>
</dbReference>
<evidence type="ECO:0000256" key="4">
    <source>
        <dbReference type="ARBA" id="ARBA00022605"/>
    </source>
</evidence>
<dbReference type="AlphaFoldDB" id="A0A0H2MKZ4"/>
<comment type="pathway">
    <text evidence="2 12">One-carbon metabolism; tetrahydrofolate interconversion.</text>
</comment>
<evidence type="ECO:0000256" key="1">
    <source>
        <dbReference type="ARBA" id="ARBA00001974"/>
    </source>
</evidence>
<evidence type="ECO:0000256" key="9">
    <source>
        <dbReference type="ARBA" id="ARBA00023167"/>
    </source>
</evidence>
<keyword evidence="4" id="KW-0028">Amino-acid biosynthesis</keyword>
<keyword evidence="8" id="KW-0520">NAD</keyword>
<evidence type="ECO:0000256" key="8">
    <source>
        <dbReference type="ARBA" id="ARBA00023027"/>
    </source>
</evidence>
<keyword evidence="9" id="KW-0486">Methionine biosynthesis</keyword>